<sequence>MKYEPALRLLSEKFGYSETHVLKAIAEYDEAGAVAAEAGY</sequence>
<evidence type="ECO:0000313" key="2">
    <source>
        <dbReference type="Proteomes" id="UP000533724"/>
    </source>
</evidence>
<dbReference type="EMBL" id="JACIHI010000001">
    <property type="protein sequence ID" value="MBB4437181.1"/>
    <property type="molecule type" value="Genomic_DNA"/>
</dbReference>
<comment type="caution">
    <text evidence="1">The sequence shown here is derived from an EMBL/GenBank/DDBJ whole genome shotgun (WGS) entry which is preliminary data.</text>
</comment>
<evidence type="ECO:0000313" key="1">
    <source>
        <dbReference type="EMBL" id="MBB4437181.1"/>
    </source>
</evidence>
<accession>A0A7W6XTA7</accession>
<organism evidence="1 2">
    <name type="scientific">Rhizobium esperanzae</name>
    <dbReference type="NCBI Taxonomy" id="1967781"/>
    <lineage>
        <taxon>Bacteria</taxon>
        <taxon>Pseudomonadati</taxon>
        <taxon>Pseudomonadota</taxon>
        <taxon>Alphaproteobacteria</taxon>
        <taxon>Hyphomicrobiales</taxon>
        <taxon>Rhizobiaceae</taxon>
        <taxon>Rhizobium/Agrobacterium group</taxon>
        <taxon>Rhizobium</taxon>
    </lineage>
</organism>
<name>A0A7W6XTA7_9HYPH</name>
<dbReference type="RefSeq" id="WP_280818117.1">
    <property type="nucleotide sequence ID" value="NZ_JACIHI010000001.1"/>
</dbReference>
<reference evidence="1 2" key="1">
    <citation type="submission" date="2020-08" db="EMBL/GenBank/DDBJ databases">
        <title>Genomic Encyclopedia of Type Strains, Phase IV (KMG-V): Genome sequencing to study the core and pangenomes of soil and plant-associated prokaryotes.</title>
        <authorList>
            <person name="Whitman W."/>
        </authorList>
    </citation>
    <scope>NUCLEOTIDE SEQUENCE [LARGE SCALE GENOMIC DNA]</scope>
    <source>
        <strain evidence="1 2">SEMIA 414</strain>
    </source>
</reference>
<dbReference type="Proteomes" id="UP000533724">
    <property type="component" value="Unassembled WGS sequence"/>
</dbReference>
<dbReference type="AlphaFoldDB" id="A0A7W6XTA7"/>
<proteinExistence type="predicted"/>
<protein>
    <submittedName>
        <fullName evidence="1">Uncharacterized protein</fullName>
    </submittedName>
</protein>
<gene>
    <name evidence="1" type="ORF">GGE15_000412</name>
</gene>